<evidence type="ECO:0000259" key="9">
    <source>
        <dbReference type="Pfam" id="PF05504"/>
    </source>
</evidence>
<dbReference type="Gene3D" id="3.30.300.210">
    <property type="entry name" value="Nutrient germinant receptor protein C, domain 3"/>
    <property type="match status" value="1"/>
</dbReference>
<dbReference type="NCBIfam" id="TIGR02887">
    <property type="entry name" value="spore_ger_x_C"/>
    <property type="match status" value="1"/>
</dbReference>
<keyword evidence="3" id="KW-0309">Germination</keyword>
<gene>
    <name evidence="11" type="ORF">ICC18_22390</name>
</gene>
<evidence type="ECO:0000256" key="8">
    <source>
        <dbReference type="SAM" id="SignalP"/>
    </source>
</evidence>
<protein>
    <submittedName>
        <fullName evidence="11">Ger(X)C family spore germination protein</fullName>
    </submittedName>
</protein>
<evidence type="ECO:0000256" key="2">
    <source>
        <dbReference type="ARBA" id="ARBA00007886"/>
    </source>
</evidence>
<dbReference type="PROSITE" id="PS51257">
    <property type="entry name" value="PROKAR_LIPOPROTEIN"/>
    <property type="match status" value="1"/>
</dbReference>
<keyword evidence="6" id="KW-0564">Palmitate</keyword>
<comment type="similarity">
    <text evidence="2">Belongs to the GerABKC lipoprotein family.</text>
</comment>
<keyword evidence="7" id="KW-0449">Lipoprotein</keyword>
<name>A0A926QKR5_9BACL</name>
<dbReference type="RefSeq" id="WP_188176668.1">
    <property type="nucleotide sequence ID" value="NZ_JACVVD010000009.1"/>
</dbReference>
<dbReference type="GO" id="GO:0016020">
    <property type="term" value="C:membrane"/>
    <property type="evidence" value="ECO:0007669"/>
    <property type="project" value="UniProtKB-SubCell"/>
</dbReference>
<evidence type="ECO:0000313" key="12">
    <source>
        <dbReference type="Proteomes" id="UP000650466"/>
    </source>
</evidence>
<evidence type="ECO:0000256" key="6">
    <source>
        <dbReference type="ARBA" id="ARBA00023139"/>
    </source>
</evidence>
<dbReference type="Pfam" id="PF25198">
    <property type="entry name" value="Spore_GerAC_N"/>
    <property type="match status" value="1"/>
</dbReference>
<dbReference type="InterPro" id="IPR057336">
    <property type="entry name" value="GerAC_N"/>
</dbReference>
<evidence type="ECO:0000256" key="1">
    <source>
        <dbReference type="ARBA" id="ARBA00004635"/>
    </source>
</evidence>
<comment type="subcellular location">
    <subcellularLocation>
        <location evidence="1">Membrane</location>
        <topology evidence="1">Lipid-anchor</topology>
    </subcellularLocation>
</comment>
<evidence type="ECO:0000259" key="10">
    <source>
        <dbReference type="Pfam" id="PF25198"/>
    </source>
</evidence>
<comment type="caution">
    <text evidence="11">The sequence shown here is derived from an EMBL/GenBank/DDBJ whole genome shotgun (WGS) entry which is preliminary data.</text>
</comment>
<dbReference type="EMBL" id="JACVVD010000009">
    <property type="protein sequence ID" value="MBD0382870.1"/>
    <property type="molecule type" value="Genomic_DNA"/>
</dbReference>
<proteinExistence type="inferred from homology"/>
<dbReference type="InterPro" id="IPR008844">
    <property type="entry name" value="Spore_GerAC-like"/>
</dbReference>
<reference evidence="11" key="1">
    <citation type="submission" date="2020-09" db="EMBL/GenBank/DDBJ databases">
        <title>Draft Genome Sequence of Paenibacillus sp. WST5.</title>
        <authorList>
            <person name="Bao Z."/>
        </authorList>
    </citation>
    <scope>NUCLEOTIDE SEQUENCE</scope>
    <source>
        <strain evidence="11">WST5</strain>
    </source>
</reference>
<dbReference type="PANTHER" id="PTHR35789">
    <property type="entry name" value="SPORE GERMINATION PROTEIN B3"/>
    <property type="match status" value="1"/>
</dbReference>
<feature type="chain" id="PRO_5036996427" evidence="8">
    <location>
        <begin position="17"/>
        <end position="402"/>
    </location>
</feature>
<dbReference type="InterPro" id="IPR046953">
    <property type="entry name" value="Spore_GerAC-like_C"/>
</dbReference>
<feature type="domain" description="Spore germination protein N-terminal" evidence="10">
    <location>
        <begin position="23"/>
        <end position="198"/>
    </location>
</feature>
<dbReference type="AlphaFoldDB" id="A0A926QKR5"/>
<keyword evidence="4 8" id="KW-0732">Signal</keyword>
<dbReference type="Pfam" id="PF05504">
    <property type="entry name" value="Spore_GerAC"/>
    <property type="match status" value="1"/>
</dbReference>
<evidence type="ECO:0000256" key="7">
    <source>
        <dbReference type="ARBA" id="ARBA00023288"/>
    </source>
</evidence>
<feature type="signal peptide" evidence="8">
    <location>
        <begin position="1"/>
        <end position="16"/>
    </location>
</feature>
<accession>A0A926QKR5</accession>
<evidence type="ECO:0000256" key="3">
    <source>
        <dbReference type="ARBA" id="ARBA00022544"/>
    </source>
</evidence>
<dbReference type="GO" id="GO:0009847">
    <property type="term" value="P:spore germination"/>
    <property type="evidence" value="ECO:0007669"/>
    <property type="project" value="InterPro"/>
</dbReference>
<evidence type="ECO:0000313" key="11">
    <source>
        <dbReference type="EMBL" id="MBD0382870.1"/>
    </source>
</evidence>
<feature type="domain" description="Spore germination GerAC-like C-terminal" evidence="9">
    <location>
        <begin position="225"/>
        <end position="388"/>
    </location>
</feature>
<dbReference type="Proteomes" id="UP000650466">
    <property type="component" value="Unassembled WGS sequence"/>
</dbReference>
<sequence>MKKTCLIILCSIVASAAVTGCWNRRELNDLAISTAMGLDKGKGGNIIVTNQLLYPEAVSPKDGGGGQRAPVALMEETEAGVQQAVRKMTMKVSKKIYVGHVQILVIGEELARSGIIETLEHYARDHEYRRDFYVIVAKGARAKDILKVFTPFESVPANKLRDSLESSSKSWGASAAIRFGELLSMLIAKGREPILTGVAVEGKAQQGAAKENVERIYVPTNLEYTGLAVFKNDKLVGWLNQMDSLGVNFVRGKVKSSNIAIPCPGSNEQAFFEAIRTNAKSKVELKNGNPVIQVKVSGEGNMSDAKCPVDMTKQDAIRDMERLVNKTVKEIVESSVKTAQKKYKSDIFGFGNAVERSIPKYWYTVEKEWDDIFPDVRVHVSSDIQIREIFKTKKTLPERMKE</sequence>
<keyword evidence="5" id="KW-0472">Membrane</keyword>
<dbReference type="PANTHER" id="PTHR35789:SF1">
    <property type="entry name" value="SPORE GERMINATION PROTEIN B3"/>
    <property type="match status" value="1"/>
</dbReference>
<keyword evidence="12" id="KW-1185">Reference proteome</keyword>
<evidence type="ECO:0000256" key="4">
    <source>
        <dbReference type="ARBA" id="ARBA00022729"/>
    </source>
</evidence>
<dbReference type="InterPro" id="IPR038501">
    <property type="entry name" value="Spore_GerAC_C_sf"/>
</dbReference>
<evidence type="ECO:0000256" key="5">
    <source>
        <dbReference type="ARBA" id="ARBA00023136"/>
    </source>
</evidence>
<organism evidence="11 12">
    <name type="scientific">Paenibacillus sedimenti</name>
    <dbReference type="NCBI Taxonomy" id="2770274"/>
    <lineage>
        <taxon>Bacteria</taxon>
        <taxon>Bacillati</taxon>
        <taxon>Bacillota</taxon>
        <taxon>Bacilli</taxon>
        <taxon>Bacillales</taxon>
        <taxon>Paenibacillaceae</taxon>
        <taxon>Paenibacillus</taxon>
    </lineage>
</organism>